<keyword evidence="4 5" id="KW-0413">Isomerase</keyword>
<dbReference type="Gene3D" id="2.40.37.10">
    <property type="entry name" value="Lyase, Ornithine Decarboxylase, Chain A, domain 1"/>
    <property type="match status" value="1"/>
</dbReference>
<evidence type="ECO:0000256" key="6">
    <source>
        <dbReference type="PIRSR" id="PIRSR600821-50"/>
    </source>
</evidence>
<evidence type="ECO:0000256" key="3">
    <source>
        <dbReference type="ARBA" id="ARBA00022898"/>
    </source>
</evidence>
<feature type="binding site" evidence="5 7">
    <location>
        <position position="137"/>
    </location>
    <ligand>
        <name>substrate</name>
    </ligand>
</feature>
<dbReference type="GO" id="GO:0009252">
    <property type="term" value="P:peptidoglycan biosynthetic process"/>
    <property type="evidence" value="ECO:0007669"/>
    <property type="project" value="TreeGrafter"/>
</dbReference>
<evidence type="ECO:0000256" key="1">
    <source>
        <dbReference type="ARBA" id="ARBA00000316"/>
    </source>
</evidence>
<evidence type="ECO:0000256" key="7">
    <source>
        <dbReference type="PIRSR" id="PIRSR600821-52"/>
    </source>
</evidence>
<dbReference type="InterPro" id="IPR000821">
    <property type="entry name" value="Ala_racemase"/>
</dbReference>
<dbReference type="RefSeq" id="WP_053432221.1">
    <property type="nucleotide sequence ID" value="NZ_CP040441.1"/>
</dbReference>
<comment type="pathway">
    <text evidence="5">Amino-acid biosynthesis; D-alanine biosynthesis; D-alanine from L-alanine: step 1/1.</text>
</comment>
<dbReference type="InterPro" id="IPR009006">
    <property type="entry name" value="Ala_racemase/Decarboxylase_C"/>
</dbReference>
<dbReference type="GO" id="GO:0030632">
    <property type="term" value="P:D-alanine biosynthetic process"/>
    <property type="evidence" value="ECO:0007669"/>
    <property type="project" value="UniProtKB-UniRule"/>
</dbReference>
<dbReference type="SUPFAM" id="SSF51419">
    <property type="entry name" value="PLP-binding barrel"/>
    <property type="match status" value="1"/>
</dbReference>
<dbReference type="FunFam" id="3.20.20.10:FF:000002">
    <property type="entry name" value="Alanine racemase"/>
    <property type="match status" value="1"/>
</dbReference>
<dbReference type="GO" id="GO:0030170">
    <property type="term" value="F:pyridoxal phosphate binding"/>
    <property type="evidence" value="ECO:0007669"/>
    <property type="project" value="UniProtKB-UniRule"/>
</dbReference>
<dbReference type="NCBIfam" id="TIGR00492">
    <property type="entry name" value="alr"/>
    <property type="match status" value="1"/>
</dbReference>
<dbReference type="CDD" id="cd00430">
    <property type="entry name" value="PLPDE_III_AR"/>
    <property type="match status" value="1"/>
</dbReference>
<evidence type="ECO:0000256" key="4">
    <source>
        <dbReference type="ARBA" id="ARBA00023235"/>
    </source>
</evidence>
<comment type="catalytic activity">
    <reaction evidence="1 5">
        <text>L-alanine = D-alanine</text>
        <dbReference type="Rhea" id="RHEA:20249"/>
        <dbReference type="ChEBI" id="CHEBI:57416"/>
        <dbReference type="ChEBI" id="CHEBI:57972"/>
        <dbReference type="EC" id="5.1.1.1"/>
    </reaction>
</comment>
<dbReference type="GeneID" id="87596078"/>
<comment type="similarity">
    <text evidence="5">Belongs to the alanine racemase family.</text>
</comment>
<feature type="domain" description="Alanine racemase C-terminal" evidence="8">
    <location>
        <begin position="248"/>
        <end position="375"/>
    </location>
</feature>
<proteinExistence type="inferred from homology"/>
<feature type="active site" description="Proton acceptor; specific for L-alanine" evidence="5">
    <location>
        <position position="269"/>
    </location>
</feature>
<dbReference type="InterPro" id="IPR011079">
    <property type="entry name" value="Ala_racemase_C"/>
</dbReference>
<dbReference type="SUPFAM" id="SSF50621">
    <property type="entry name" value="Alanine racemase C-terminal domain-like"/>
    <property type="match status" value="1"/>
</dbReference>
<dbReference type="Pfam" id="PF01168">
    <property type="entry name" value="Ala_racemase_N"/>
    <property type="match status" value="1"/>
</dbReference>
<name>A0A0M0KDV3_ALKHA</name>
<dbReference type="EMBL" id="LILD01000003">
    <property type="protein sequence ID" value="KOO37016.1"/>
    <property type="molecule type" value="Genomic_DNA"/>
</dbReference>
<dbReference type="Gene3D" id="3.20.20.10">
    <property type="entry name" value="Alanine racemase"/>
    <property type="match status" value="1"/>
</dbReference>
<evidence type="ECO:0000313" key="9">
    <source>
        <dbReference type="EMBL" id="KOO37016.1"/>
    </source>
</evidence>
<dbReference type="Pfam" id="PF00842">
    <property type="entry name" value="Ala_racemase_C"/>
    <property type="match status" value="1"/>
</dbReference>
<protein>
    <recommendedName>
        <fullName evidence="5">Alanine racemase</fullName>
        <ecNumber evidence="5">5.1.1.1</ecNumber>
    </recommendedName>
</protein>
<feature type="binding site" evidence="5 7">
    <location>
        <position position="318"/>
    </location>
    <ligand>
        <name>substrate</name>
    </ligand>
</feature>
<dbReference type="InterPro" id="IPR029066">
    <property type="entry name" value="PLP-binding_barrel"/>
</dbReference>
<comment type="caution">
    <text evidence="9">The sequence shown here is derived from an EMBL/GenBank/DDBJ whole genome shotgun (WGS) entry which is preliminary data.</text>
</comment>
<comment type="cofactor">
    <cofactor evidence="2 5 6">
        <name>pyridoxal 5'-phosphate</name>
        <dbReference type="ChEBI" id="CHEBI:597326"/>
    </cofactor>
</comment>
<reference evidence="9" key="1">
    <citation type="submission" date="2015-08" db="EMBL/GenBank/DDBJ databases">
        <title>Complete DNA Sequence of Pseudomonas syringae pv. actinidiae, the Causal Agent of Kiwifruit Canker Disease.</title>
        <authorList>
            <person name="Rikkerink E.H.A."/>
            <person name="Fineran P.C."/>
        </authorList>
    </citation>
    <scope>NUCLEOTIDE SEQUENCE</scope>
    <source>
        <strain evidence="9">DSM 13666</strain>
    </source>
</reference>
<dbReference type="GO" id="GO:0008784">
    <property type="term" value="F:alanine racemase activity"/>
    <property type="evidence" value="ECO:0007669"/>
    <property type="project" value="UniProtKB-UniRule"/>
</dbReference>
<dbReference type="HAMAP" id="MF_01201">
    <property type="entry name" value="Ala_racemase"/>
    <property type="match status" value="1"/>
</dbReference>
<keyword evidence="3 5" id="KW-0663">Pyridoxal phosphate</keyword>
<dbReference type="InterPro" id="IPR020622">
    <property type="entry name" value="Ala_racemase_pyridoxalP-BS"/>
</dbReference>
<dbReference type="InterPro" id="IPR001608">
    <property type="entry name" value="Ala_racemase_N"/>
</dbReference>
<dbReference type="AlphaFoldDB" id="A0A0M0KDV3"/>
<dbReference type="GO" id="GO:0005829">
    <property type="term" value="C:cytosol"/>
    <property type="evidence" value="ECO:0007669"/>
    <property type="project" value="TreeGrafter"/>
</dbReference>
<dbReference type="FunFam" id="2.40.37.10:FF:000006">
    <property type="entry name" value="Alanine racemase"/>
    <property type="match status" value="1"/>
</dbReference>
<dbReference type="PANTHER" id="PTHR30511">
    <property type="entry name" value="ALANINE RACEMASE"/>
    <property type="match status" value="1"/>
</dbReference>
<dbReference type="PANTHER" id="PTHR30511:SF0">
    <property type="entry name" value="ALANINE RACEMASE, CATABOLIC-RELATED"/>
    <property type="match status" value="1"/>
</dbReference>
<comment type="function">
    <text evidence="5">Catalyzes the interconversion of L-alanine and D-alanine. May also act on other amino acids.</text>
</comment>
<dbReference type="PROSITE" id="PS00395">
    <property type="entry name" value="ALANINE_RACEMASE"/>
    <property type="match status" value="1"/>
</dbReference>
<dbReference type="SMART" id="SM01005">
    <property type="entry name" value="Ala_racemase_C"/>
    <property type="match status" value="1"/>
</dbReference>
<dbReference type="EC" id="5.1.1.1" evidence="5"/>
<gene>
    <name evidence="9" type="ORF">AMD02_16720</name>
</gene>
<evidence type="ECO:0000259" key="8">
    <source>
        <dbReference type="SMART" id="SM01005"/>
    </source>
</evidence>
<feature type="modified residue" description="N6-(pyridoxal phosphate)lysine" evidence="5 6">
    <location>
        <position position="40"/>
    </location>
</feature>
<evidence type="ECO:0000256" key="2">
    <source>
        <dbReference type="ARBA" id="ARBA00001933"/>
    </source>
</evidence>
<organism evidence="9">
    <name type="scientific">Halalkalibacterium halodurans</name>
    <name type="common">Bacillus halodurans</name>
    <dbReference type="NCBI Taxonomy" id="86665"/>
    <lineage>
        <taxon>Bacteria</taxon>
        <taxon>Bacillati</taxon>
        <taxon>Bacillota</taxon>
        <taxon>Bacilli</taxon>
        <taxon>Bacillales</taxon>
        <taxon>Bacillaceae</taxon>
        <taxon>Halalkalibacterium (ex Joshi et al. 2022)</taxon>
    </lineage>
</organism>
<dbReference type="PATRIC" id="fig|136160.3.peg.4303"/>
<accession>A0A0M0KDV3</accession>
<dbReference type="PRINTS" id="PR00992">
    <property type="entry name" value="ALARACEMASE"/>
</dbReference>
<feature type="active site" description="Proton acceptor; specific for D-alanine" evidence="5">
    <location>
        <position position="40"/>
    </location>
</feature>
<dbReference type="UniPathway" id="UPA00042">
    <property type="reaction ID" value="UER00497"/>
</dbReference>
<sequence length="388" mass="44037">MEHFYRDTWVEVDLDAIEQNVTNALRLYKDREMNLMAVVKANGYGHGAVEVSQAALRAGASYLSVAFLDEALALRKAGIDAPILVMGLVDAEHVQLAIKHRITLTVYQLDWLEQAISRLHTRDKLAIHLKLDTGMGRIGLRREEDIRSCMDFIASHECFELEGVFTHFATADEKDLTYFKKQCQRFNQWLEYIREWQLPIRYVHCGNSAAGLRFPEKNFNMFRFGIAMYGLTPSPEITDELPFPLKQAFSLKSRLSNVKKLPKGEGISYGATYVTEGAEWIGTLPIGYADGWIRHHSNAGGHVLIDGKRAPFVGLICMDQCMIRLPKKHSIGDTVTLIGESDGKQITMDEVAKRLNTINYEIPCVISWRVPRIYFRDGQIISVKNNLL</sequence>
<evidence type="ECO:0000256" key="5">
    <source>
        <dbReference type="HAMAP-Rule" id="MF_01201"/>
    </source>
</evidence>